<dbReference type="OrthoDB" id="8579267at2"/>
<accession>A0A143PHF9</accession>
<dbReference type="SUPFAM" id="SSF51338">
    <property type="entry name" value="Composite domain of metallo-dependent hydrolases"/>
    <property type="match status" value="1"/>
</dbReference>
<dbReference type="AlphaFoldDB" id="A0A143PHF9"/>
<evidence type="ECO:0000313" key="3">
    <source>
        <dbReference type="Proteomes" id="UP000076079"/>
    </source>
</evidence>
<reference evidence="3" key="2">
    <citation type="submission" date="2016-04" db="EMBL/GenBank/DDBJ databases">
        <title>First Complete Genome Sequence of a Subdivision 6 Acidobacterium.</title>
        <authorList>
            <person name="Huang S."/>
            <person name="Vieira S."/>
            <person name="Bunk B."/>
            <person name="Riedel T."/>
            <person name="Sproeer C."/>
            <person name="Overmann J."/>
        </authorList>
    </citation>
    <scope>NUCLEOTIDE SEQUENCE [LARGE SCALE GENOMIC DNA]</scope>
    <source>
        <strain evidence="3">DSM 100886 HEG_-6_39</strain>
    </source>
</reference>
<feature type="signal peptide" evidence="1">
    <location>
        <begin position="1"/>
        <end position="20"/>
    </location>
</feature>
<evidence type="ECO:0000256" key="1">
    <source>
        <dbReference type="SAM" id="SignalP"/>
    </source>
</evidence>
<dbReference type="EMBL" id="CP015136">
    <property type="protein sequence ID" value="AMY07683.1"/>
    <property type="molecule type" value="Genomic_DNA"/>
</dbReference>
<dbReference type="KEGG" id="abac:LuPra_00859"/>
<dbReference type="Gene3D" id="2.30.40.10">
    <property type="entry name" value="Urease, subunit C, domain 1"/>
    <property type="match status" value="1"/>
</dbReference>
<keyword evidence="1" id="KW-0732">Signal</keyword>
<dbReference type="GO" id="GO:0016810">
    <property type="term" value="F:hydrolase activity, acting on carbon-nitrogen (but not peptide) bonds"/>
    <property type="evidence" value="ECO:0007669"/>
    <property type="project" value="InterPro"/>
</dbReference>
<keyword evidence="3" id="KW-1185">Reference proteome</keyword>
<dbReference type="InterPro" id="IPR011059">
    <property type="entry name" value="Metal-dep_hydrolase_composite"/>
</dbReference>
<sequence length="114" mass="12075" precursor="true">MKMKQRRAAFSFAAVLAVMATTGEQPVVVASSSGAILLEGTVVTMNAAREVIPSGRVLVRDGRIVAVWRGSAPPQGVDVTDAERAPPGQHAYIYPGLINLHDHPFYGVLPPGNK</sequence>
<evidence type="ECO:0000313" key="2">
    <source>
        <dbReference type="EMBL" id="AMY07683.1"/>
    </source>
</evidence>
<name>A0A143PHF9_LUTPR</name>
<dbReference type="Proteomes" id="UP000076079">
    <property type="component" value="Chromosome"/>
</dbReference>
<reference evidence="2 3" key="1">
    <citation type="journal article" date="2016" name="Genome Announc.">
        <title>First Complete Genome Sequence of a Subdivision 6 Acidobacterium Strain.</title>
        <authorList>
            <person name="Huang S."/>
            <person name="Vieira S."/>
            <person name="Bunk B."/>
            <person name="Riedel T."/>
            <person name="Sproer C."/>
            <person name="Overmann J."/>
        </authorList>
    </citation>
    <scope>NUCLEOTIDE SEQUENCE [LARGE SCALE GENOMIC DNA]</scope>
    <source>
        <strain evidence="3">DSM 100886 HEG_-6_39</strain>
    </source>
</reference>
<dbReference type="Gene3D" id="3.20.20.140">
    <property type="entry name" value="Metal-dependent hydrolases"/>
    <property type="match status" value="1"/>
</dbReference>
<gene>
    <name evidence="2" type="ORF">LuPra_00859</name>
</gene>
<proteinExistence type="predicted"/>
<feature type="chain" id="PRO_5007511335" evidence="1">
    <location>
        <begin position="21"/>
        <end position="114"/>
    </location>
</feature>
<protein>
    <submittedName>
        <fullName evidence="2">Hydroxydechloroatrazine ethylaminohydrolase</fullName>
    </submittedName>
</protein>
<organism evidence="2 3">
    <name type="scientific">Luteitalea pratensis</name>
    <dbReference type="NCBI Taxonomy" id="1855912"/>
    <lineage>
        <taxon>Bacteria</taxon>
        <taxon>Pseudomonadati</taxon>
        <taxon>Acidobacteriota</taxon>
        <taxon>Vicinamibacteria</taxon>
        <taxon>Vicinamibacterales</taxon>
        <taxon>Vicinamibacteraceae</taxon>
        <taxon>Luteitalea</taxon>
    </lineage>
</organism>
<dbReference type="RefSeq" id="WP_110169607.1">
    <property type="nucleotide sequence ID" value="NZ_CP015136.1"/>
</dbReference>
<keyword evidence="2" id="KW-0378">Hydrolase</keyword>